<dbReference type="InterPro" id="IPR053148">
    <property type="entry name" value="PD-DEXK-like_domain"/>
</dbReference>
<dbReference type="RefSeq" id="WP_112655964.1">
    <property type="nucleotide sequence ID" value="NZ_CP043451.1"/>
</dbReference>
<accession>A0AAE6JJ59</accession>
<name>A0AAE6JJ59_9SPHI</name>
<dbReference type="Pfam" id="PF17761">
    <property type="entry name" value="DUF1016_N"/>
    <property type="match status" value="1"/>
</dbReference>
<evidence type="ECO:0000259" key="1">
    <source>
        <dbReference type="Pfam" id="PF17761"/>
    </source>
</evidence>
<evidence type="ECO:0000313" key="3">
    <source>
        <dbReference type="Proteomes" id="UP000250557"/>
    </source>
</evidence>
<protein>
    <submittedName>
        <fullName evidence="2">DUF1016 domain-containing protein</fullName>
    </submittedName>
</protein>
<dbReference type="AlphaFoldDB" id="A0AAE6JJ59"/>
<dbReference type="PANTHER" id="PTHR30547:SF0">
    <property type="entry name" value="BLR8175 PROTEIN"/>
    <property type="match status" value="1"/>
</dbReference>
<dbReference type="Proteomes" id="UP000250557">
    <property type="component" value="Chromosome"/>
</dbReference>
<gene>
    <name evidence="2" type="ORF">DIU31_025445</name>
</gene>
<sequence>MDIKDYQSLLTDIKVRIRNAQTKAALAVNAELIMLYWDIGKTVKQLQSEQGWGAMVVARLANDIKNELPEVKGFSETKSFIYGSIL</sequence>
<evidence type="ECO:0000313" key="2">
    <source>
        <dbReference type="EMBL" id="QEM06689.1"/>
    </source>
</evidence>
<dbReference type="InterPro" id="IPR041527">
    <property type="entry name" value="YhcG_N"/>
</dbReference>
<organism evidence="2 3">
    <name type="scientific">Mucilaginibacter rubeus</name>
    <dbReference type="NCBI Taxonomy" id="2027860"/>
    <lineage>
        <taxon>Bacteria</taxon>
        <taxon>Pseudomonadati</taxon>
        <taxon>Bacteroidota</taxon>
        <taxon>Sphingobacteriia</taxon>
        <taxon>Sphingobacteriales</taxon>
        <taxon>Sphingobacteriaceae</taxon>
        <taxon>Mucilaginibacter</taxon>
    </lineage>
</organism>
<reference evidence="2 3" key="1">
    <citation type="submission" date="2019-08" db="EMBL/GenBank/DDBJ databases">
        <title>Comparative genome analysis confer to the adaptation heavy metal polluted environment.</title>
        <authorList>
            <person name="Li Y."/>
        </authorList>
    </citation>
    <scope>NUCLEOTIDE SEQUENCE [LARGE SCALE GENOMIC DNA]</scope>
    <source>
        <strain evidence="2 3">P2</strain>
    </source>
</reference>
<dbReference type="EMBL" id="CP043451">
    <property type="protein sequence ID" value="QEM06689.1"/>
    <property type="molecule type" value="Genomic_DNA"/>
</dbReference>
<feature type="domain" description="YhcG N-terminal" evidence="1">
    <location>
        <begin position="12"/>
        <end position="77"/>
    </location>
</feature>
<proteinExistence type="predicted"/>
<dbReference type="PANTHER" id="PTHR30547">
    <property type="entry name" value="UNCHARACTERIZED PROTEIN YHCG-RELATED"/>
    <property type="match status" value="1"/>
</dbReference>